<keyword evidence="1" id="KW-0456">Lyase</keyword>
<sequence length="166" mass="17584">MQTTIERRGVREEDNAEVRELMYAMLNGDTYTSLQAVNALGALGAPAVGPLVRTLLAVDNDARWTVAMALARTGAEAVEPLVGVILVADDDIKNPAIWALAEIGDQRAVDPLVGALRTSRSECCRALTAAALLKLGDPAGIAEVEKEFEQSGEGFRGLAMEAFEGT</sequence>
<name>A0A0H1R0F1_9EURY</name>
<accession>A0A0H1R0F1</accession>
<dbReference type="InterPro" id="IPR016024">
    <property type="entry name" value="ARM-type_fold"/>
</dbReference>
<dbReference type="STRING" id="1550566.SZ63_06590"/>
<comment type="caution">
    <text evidence="1">The sequence shown here is derived from an EMBL/GenBank/DDBJ whole genome shotgun (WGS) entry which is preliminary data.</text>
</comment>
<evidence type="ECO:0000313" key="1">
    <source>
        <dbReference type="EMBL" id="KLK88655.1"/>
    </source>
</evidence>
<dbReference type="PATRIC" id="fig|1550566.3.peg.1430"/>
<proteinExistence type="predicted"/>
<dbReference type="InterPro" id="IPR011989">
    <property type="entry name" value="ARM-like"/>
</dbReference>
<dbReference type="Pfam" id="PF13646">
    <property type="entry name" value="HEAT_2"/>
    <property type="match status" value="1"/>
</dbReference>
<keyword evidence="2" id="KW-1185">Reference proteome</keyword>
<dbReference type="EMBL" id="JXOJ01000002">
    <property type="protein sequence ID" value="KLK88655.1"/>
    <property type="molecule type" value="Genomic_DNA"/>
</dbReference>
<dbReference type="OrthoDB" id="10495at2157"/>
<dbReference type="Proteomes" id="UP000035301">
    <property type="component" value="Unassembled WGS sequence"/>
</dbReference>
<dbReference type="GO" id="GO:0016829">
    <property type="term" value="F:lyase activity"/>
    <property type="evidence" value="ECO:0007669"/>
    <property type="project" value="UniProtKB-KW"/>
</dbReference>
<reference evidence="1 2" key="1">
    <citation type="journal article" date="2015" name="Int. J. Syst. Evol. Microbiol.">
        <title>Methanoculleus sediminis sp. nov., a methanogen from sediments near a submarine mud volcano.</title>
        <authorList>
            <person name="Chen S.C."/>
            <person name="Chen M.F."/>
            <person name="Lai M.C."/>
            <person name="Weng C.Y."/>
            <person name="Wu S.Y."/>
            <person name="Lin S."/>
            <person name="Yang T.F."/>
            <person name="Chen P.C."/>
        </authorList>
    </citation>
    <scope>NUCLEOTIDE SEQUENCE [LARGE SCALE GENOMIC DNA]</scope>
    <source>
        <strain evidence="1 2">S3Fa</strain>
    </source>
</reference>
<dbReference type="AlphaFoldDB" id="A0A0H1R0F1"/>
<protein>
    <submittedName>
        <fullName evidence="1">PBS lyase</fullName>
    </submittedName>
</protein>
<organism evidence="1 2">
    <name type="scientific">Methanoculleus sediminis</name>
    <dbReference type="NCBI Taxonomy" id="1550566"/>
    <lineage>
        <taxon>Archaea</taxon>
        <taxon>Methanobacteriati</taxon>
        <taxon>Methanobacteriota</taxon>
        <taxon>Stenosarchaea group</taxon>
        <taxon>Methanomicrobia</taxon>
        <taxon>Methanomicrobiales</taxon>
        <taxon>Methanomicrobiaceae</taxon>
        <taxon>Methanoculleus</taxon>
    </lineage>
</organism>
<gene>
    <name evidence="1" type="ORF">SZ63_06590</name>
</gene>
<dbReference type="RefSeq" id="WP_048182914.1">
    <property type="nucleotide sequence ID" value="NZ_JXOJ01000002.1"/>
</dbReference>
<dbReference type="Gene3D" id="1.25.10.10">
    <property type="entry name" value="Leucine-rich Repeat Variant"/>
    <property type="match status" value="1"/>
</dbReference>
<evidence type="ECO:0000313" key="2">
    <source>
        <dbReference type="Proteomes" id="UP000035301"/>
    </source>
</evidence>
<dbReference type="SUPFAM" id="SSF48371">
    <property type="entry name" value="ARM repeat"/>
    <property type="match status" value="1"/>
</dbReference>